<protein>
    <submittedName>
        <fullName evidence="1">Uncharacterized protein</fullName>
    </submittedName>
</protein>
<proteinExistence type="predicted"/>
<comment type="caution">
    <text evidence="1">The sequence shown here is derived from an EMBL/GenBank/DDBJ whole genome shotgun (WGS) entry which is preliminary data.</text>
</comment>
<keyword evidence="2" id="KW-1185">Reference proteome</keyword>
<organism evidence="1 2">
    <name type="scientific">Phanerochaete sordida</name>
    <dbReference type="NCBI Taxonomy" id="48140"/>
    <lineage>
        <taxon>Eukaryota</taxon>
        <taxon>Fungi</taxon>
        <taxon>Dikarya</taxon>
        <taxon>Basidiomycota</taxon>
        <taxon>Agaricomycotina</taxon>
        <taxon>Agaricomycetes</taxon>
        <taxon>Polyporales</taxon>
        <taxon>Phanerochaetaceae</taxon>
        <taxon>Phanerochaete</taxon>
    </lineage>
</organism>
<accession>A0A9P3LH75</accession>
<gene>
    <name evidence="1" type="ORF">PsYK624_108190</name>
</gene>
<reference evidence="1 2" key="1">
    <citation type="submission" date="2021-08" db="EMBL/GenBank/DDBJ databases">
        <title>Draft Genome Sequence of Phanerochaete sordida strain YK-624.</title>
        <authorList>
            <person name="Mori T."/>
            <person name="Dohra H."/>
            <person name="Suzuki T."/>
            <person name="Kawagishi H."/>
            <person name="Hirai H."/>
        </authorList>
    </citation>
    <scope>NUCLEOTIDE SEQUENCE [LARGE SCALE GENOMIC DNA]</scope>
    <source>
        <strain evidence="1 2">YK-624</strain>
    </source>
</reference>
<name>A0A9P3LH75_9APHY</name>
<dbReference type="EMBL" id="BPQB01000042">
    <property type="protein sequence ID" value="GJE94648.1"/>
    <property type="molecule type" value="Genomic_DNA"/>
</dbReference>
<dbReference type="Proteomes" id="UP000703269">
    <property type="component" value="Unassembled WGS sequence"/>
</dbReference>
<dbReference type="AlphaFoldDB" id="A0A9P3LH75"/>
<evidence type="ECO:0000313" key="2">
    <source>
        <dbReference type="Proteomes" id="UP000703269"/>
    </source>
</evidence>
<evidence type="ECO:0000313" key="1">
    <source>
        <dbReference type="EMBL" id="GJE94648.1"/>
    </source>
</evidence>
<dbReference type="OrthoDB" id="3197992at2759"/>
<sequence length="91" mass="10612">MCEAECFGNYHRKCQHYVKLYDSGVVKDCNNPHCGLSQAHCHTQGTYTARKCACPRNYTENRRVVNLIQDWCDACREAAWASLDPNNERRW</sequence>